<comment type="caution">
    <text evidence="1">The sequence shown here is derived from an EMBL/GenBank/DDBJ whole genome shotgun (WGS) entry which is preliminary data.</text>
</comment>
<evidence type="ECO:0008006" key="3">
    <source>
        <dbReference type="Google" id="ProtNLM"/>
    </source>
</evidence>
<protein>
    <recommendedName>
        <fullName evidence="3">Reverse transcriptase</fullName>
    </recommendedName>
</protein>
<sequence>MHPDKTNKLFQRQWDIVHDDVMAFLHEDHMNSLIPKGLNDTLIAMIPKGANPQRVADYRPISLSLQNLA</sequence>
<gene>
    <name evidence="1" type="ORF">Sjap_005974</name>
</gene>
<evidence type="ECO:0000313" key="1">
    <source>
        <dbReference type="EMBL" id="KAK9146071.1"/>
    </source>
</evidence>
<proteinExistence type="predicted"/>
<reference evidence="1 2" key="1">
    <citation type="submission" date="2024-01" db="EMBL/GenBank/DDBJ databases">
        <title>Genome assemblies of Stephania.</title>
        <authorList>
            <person name="Yang L."/>
        </authorList>
    </citation>
    <scope>NUCLEOTIDE SEQUENCE [LARGE SCALE GENOMIC DNA]</scope>
    <source>
        <strain evidence="1">QJT</strain>
        <tissue evidence="1">Leaf</tissue>
    </source>
</reference>
<organism evidence="1 2">
    <name type="scientific">Stephania japonica</name>
    <dbReference type="NCBI Taxonomy" id="461633"/>
    <lineage>
        <taxon>Eukaryota</taxon>
        <taxon>Viridiplantae</taxon>
        <taxon>Streptophyta</taxon>
        <taxon>Embryophyta</taxon>
        <taxon>Tracheophyta</taxon>
        <taxon>Spermatophyta</taxon>
        <taxon>Magnoliopsida</taxon>
        <taxon>Ranunculales</taxon>
        <taxon>Menispermaceae</taxon>
        <taxon>Menispermoideae</taxon>
        <taxon>Cissampelideae</taxon>
        <taxon>Stephania</taxon>
    </lineage>
</organism>
<accession>A0AAP0K4Y9</accession>
<keyword evidence="2" id="KW-1185">Reference proteome</keyword>
<name>A0AAP0K4Y9_9MAGN</name>
<dbReference type="EMBL" id="JBBNAE010000002">
    <property type="protein sequence ID" value="KAK9146071.1"/>
    <property type="molecule type" value="Genomic_DNA"/>
</dbReference>
<dbReference type="Proteomes" id="UP001417504">
    <property type="component" value="Unassembled WGS sequence"/>
</dbReference>
<dbReference type="AlphaFoldDB" id="A0AAP0K4Y9"/>
<evidence type="ECO:0000313" key="2">
    <source>
        <dbReference type="Proteomes" id="UP001417504"/>
    </source>
</evidence>